<dbReference type="PROSITE" id="PS50181">
    <property type="entry name" value="FBOX"/>
    <property type="match status" value="1"/>
</dbReference>
<dbReference type="Pfam" id="PF00646">
    <property type="entry name" value="F-box"/>
    <property type="match status" value="1"/>
</dbReference>
<dbReference type="InterPro" id="IPR050796">
    <property type="entry name" value="SCF_F-box_component"/>
</dbReference>
<dbReference type="Gene3D" id="1.20.1280.50">
    <property type="match status" value="1"/>
</dbReference>
<dbReference type="EMBL" id="JACTNZ010000004">
    <property type="protein sequence ID" value="KAG5551624.1"/>
    <property type="molecule type" value="Genomic_DNA"/>
</dbReference>
<reference evidence="2" key="1">
    <citation type="submission" date="2020-08" db="EMBL/GenBank/DDBJ databases">
        <title>Plant Genome Project.</title>
        <authorList>
            <person name="Zhang R.-G."/>
        </authorList>
    </citation>
    <scope>NUCLEOTIDE SEQUENCE</scope>
    <source>
        <strain evidence="2">WSP0</strain>
        <tissue evidence="2">Leaf</tissue>
    </source>
</reference>
<gene>
    <name evidence="2" type="ORF">RHGRI_009891</name>
</gene>
<sequence length="81" mass="9135">MRRSKRIARQNTTAAASSVSISDLPDHITGDILSRLPLNSIFACRRVCKSWRDRTLEPYFASLHLSRSISSQPHLLSQQQG</sequence>
<dbReference type="PANTHER" id="PTHR31672">
    <property type="entry name" value="BNACNNG10540D PROTEIN"/>
    <property type="match status" value="1"/>
</dbReference>
<organism evidence="2 3">
    <name type="scientific">Rhododendron griersonianum</name>
    <dbReference type="NCBI Taxonomy" id="479676"/>
    <lineage>
        <taxon>Eukaryota</taxon>
        <taxon>Viridiplantae</taxon>
        <taxon>Streptophyta</taxon>
        <taxon>Embryophyta</taxon>
        <taxon>Tracheophyta</taxon>
        <taxon>Spermatophyta</taxon>
        <taxon>Magnoliopsida</taxon>
        <taxon>eudicotyledons</taxon>
        <taxon>Gunneridae</taxon>
        <taxon>Pentapetalae</taxon>
        <taxon>asterids</taxon>
        <taxon>Ericales</taxon>
        <taxon>Ericaceae</taxon>
        <taxon>Ericoideae</taxon>
        <taxon>Rhodoreae</taxon>
        <taxon>Rhododendron</taxon>
    </lineage>
</organism>
<dbReference type="AlphaFoldDB" id="A0AAV6KH41"/>
<accession>A0AAV6KH41</accession>
<comment type="caution">
    <text evidence="2">The sequence shown here is derived from an EMBL/GenBank/DDBJ whole genome shotgun (WGS) entry which is preliminary data.</text>
</comment>
<evidence type="ECO:0000259" key="1">
    <source>
        <dbReference type="PROSITE" id="PS50181"/>
    </source>
</evidence>
<evidence type="ECO:0000313" key="3">
    <source>
        <dbReference type="Proteomes" id="UP000823749"/>
    </source>
</evidence>
<dbReference type="InterPro" id="IPR036047">
    <property type="entry name" value="F-box-like_dom_sf"/>
</dbReference>
<dbReference type="PANTHER" id="PTHR31672:SF13">
    <property type="entry name" value="F-BOX PROTEIN CPR30-LIKE"/>
    <property type="match status" value="1"/>
</dbReference>
<feature type="domain" description="F-box" evidence="1">
    <location>
        <begin position="18"/>
        <end position="63"/>
    </location>
</feature>
<name>A0AAV6KH41_9ERIC</name>
<dbReference type="Proteomes" id="UP000823749">
    <property type="component" value="Chromosome 4"/>
</dbReference>
<evidence type="ECO:0000313" key="2">
    <source>
        <dbReference type="EMBL" id="KAG5551624.1"/>
    </source>
</evidence>
<dbReference type="InterPro" id="IPR001810">
    <property type="entry name" value="F-box_dom"/>
</dbReference>
<keyword evidence="3" id="KW-1185">Reference proteome</keyword>
<dbReference type="SMART" id="SM00256">
    <property type="entry name" value="FBOX"/>
    <property type="match status" value="1"/>
</dbReference>
<proteinExistence type="predicted"/>
<protein>
    <recommendedName>
        <fullName evidence="1">F-box domain-containing protein</fullName>
    </recommendedName>
</protein>
<dbReference type="SUPFAM" id="SSF81383">
    <property type="entry name" value="F-box domain"/>
    <property type="match status" value="1"/>
</dbReference>